<reference evidence="3 4" key="1">
    <citation type="submission" date="2021-02" db="EMBL/GenBank/DDBJ databases">
        <title>Paracoccus methylovroum sp.nov., a new methanol and methylamine utilizing methylotrophic denitrifer.</title>
        <authorList>
            <person name="Timsy T."/>
            <person name="Behrendt U."/>
            <person name="Ulrich A."/>
            <person name="Spanner T."/>
            <person name="Foesel B.U."/>
            <person name="Horn M.A."/>
            <person name="Kolb S."/>
        </authorList>
    </citation>
    <scope>NUCLEOTIDE SEQUENCE [LARGE SCALE GENOMIC DNA]</scope>
    <source>
        <strain evidence="3 4">H4-D09</strain>
        <plasmid evidence="3 4">p2</plasmid>
    </source>
</reference>
<keyword evidence="1" id="KW-0732">Signal</keyword>
<dbReference type="EMBL" id="CP070372">
    <property type="protein sequence ID" value="QRZ16191.1"/>
    <property type="molecule type" value="Genomic_DNA"/>
</dbReference>
<evidence type="ECO:0000256" key="1">
    <source>
        <dbReference type="SAM" id="SignalP"/>
    </source>
</evidence>
<gene>
    <name evidence="3" type="ORF">JWJ88_20690</name>
</gene>
<organism evidence="3 4">
    <name type="scientific">Paracoccus methylovorus</name>
    <dbReference type="NCBI Taxonomy" id="2812658"/>
    <lineage>
        <taxon>Bacteria</taxon>
        <taxon>Pseudomonadati</taxon>
        <taxon>Pseudomonadota</taxon>
        <taxon>Alphaproteobacteria</taxon>
        <taxon>Rhodobacterales</taxon>
        <taxon>Paracoccaceae</taxon>
        <taxon>Paracoccus</taxon>
    </lineage>
</organism>
<evidence type="ECO:0000313" key="4">
    <source>
        <dbReference type="Proteomes" id="UP000663629"/>
    </source>
</evidence>
<feature type="chain" id="PRO_5045462639" evidence="1">
    <location>
        <begin position="21"/>
        <end position="135"/>
    </location>
</feature>
<protein>
    <submittedName>
        <fullName evidence="3">DUF1311 domain-containing protein</fullName>
    </submittedName>
</protein>
<feature type="signal peptide" evidence="1">
    <location>
        <begin position="1"/>
        <end position="20"/>
    </location>
</feature>
<feature type="domain" description="Lysozyme inhibitor LprI-like N-terminal" evidence="2">
    <location>
        <begin position="23"/>
        <end position="114"/>
    </location>
</feature>
<dbReference type="PANTHER" id="PTHR39176:SF1">
    <property type="entry name" value="PERIPLASMIC PROTEIN"/>
    <property type="match status" value="1"/>
</dbReference>
<dbReference type="PANTHER" id="PTHR39176">
    <property type="entry name" value="PERIPLASMIC PROTEIN-RELATED"/>
    <property type="match status" value="1"/>
</dbReference>
<proteinExistence type="predicted"/>
<dbReference type="RefSeq" id="WP_205297075.1">
    <property type="nucleotide sequence ID" value="NZ_CP070372.1"/>
</dbReference>
<geneLocation type="plasmid" evidence="3 4">
    <name>p2</name>
</geneLocation>
<dbReference type="Gene3D" id="1.20.1270.180">
    <property type="match status" value="1"/>
</dbReference>
<dbReference type="Pfam" id="PF07007">
    <property type="entry name" value="LprI"/>
    <property type="match status" value="1"/>
</dbReference>
<accession>A0ABX7JQD2</accession>
<dbReference type="InterPro" id="IPR009739">
    <property type="entry name" value="LprI-like_N"/>
</dbReference>
<keyword evidence="4" id="KW-1185">Reference proteome</keyword>
<evidence type="ECO:0000313" key="3">
    <source>
        <dbReference type="EMBL" id="QRZ16191.1"/>
    </source>
</evidence>
<dbReference type="Proteomes" id="UP000663629">
    <property type="component" value="Plasmid p2"/>
</dbReference>
<sequence>MRRITLAMILGAGMISTAHAENCMDTAKDQIQMTQCAAADLQSSDATLNKLFQQIRQRLADDPKALGLFRDTQRAWIAFRDAECSFAAATSKGGSIWPMVHDICLNNLTKQRIAAFEQYLHCEEGDTTCPVPRGE</sequence>
<keyword evidence="3" id="KW-0614">Plasmid</keyword>
<name>A0ABX7JQD2_9RHOB</name>
<evidence type="ECO:0000259" key="2">
    <source>
        <dbReference type="Pfam" id="PF07007"/>
    </source>
</evidence>